<feature type="compositionally biased region" description="Basic and acidic residues" evidence="1">
    <location>
        <begin position="594"/>
        <end position="619"/>
    </location>
</feature>
<dbReference type="SUPFAM" id="SSF56112">
    <property type="entry name" value="Protein kinase-like (PK-like)"/>
    <property type="match status" value="1"/>
</dbReference>
<sequence>MSRYHDNESIPLGIIRHNTDENDLQSIRNFHAVQSALLRGDKVVTLHNTTNISNRVTTSLEREYSSDHDHTQPYEWEYRRVGSNDPKDHISEDQVKYTFADEKFQGFKLKFLKLLGAGGYGAAALWKAHFEGGITKNIVIKVPVVDDFDAKEERDWHQRYGGSRHTVQPFDLAKFAETARDKFLSNNPEVPLSYEDGSIFDQSSWNALFIEHMNRGDLIDLLRKVCPRRFPDRVLWGMWECLVKGAAAVAFQPTFTKKNQIFEQEMERAEAENRLGAFLKNLEEEEFTHDVHLDLDESNILIGDDDMHPNQPVFKFHDFGGFSYKMDEEWKTHNEEWYWTRRTPAKPRRMTPEQVHEDWDELSTNVPPEEGVGRFVGDDLTQGNRIAGRFGVWTNIFSIAKTMEAIMTHMYIAHPFSTRSYTTIDGKTKALTYGWRLNKPDYEDIDPLLREVVCRCLFEQPIDRPYIVSLLRTIEIRKQHAFKETAEDVKKFWQYYYAPQPPELIQEPLAPRPIQQQPLAPGPIQQQPQNHRDRAELLRRLLRQRLAAAGTDARGYQNNLQRYRAERAMERAGRVQRQLNSEASPSVDPTPGDRPVDSGLQERREPRQAQNRQDNRHTADTPAQGIDTTTTQHQESGQQRQQSDDGIDPESPAGYLRAAFVLPDQSSKKPKGRPVSKGTSSKKAHLDNGEGQYPREHIAVRFSHGSGQPSGSIQKLKAVPFQKANKVQKKSSKRQSKPKKKPPQSRSKALKSAIDQALPQMPVAIQNLAIRSKQLEERLRRGLDQTSCWGSGEWLSQELIYEATKAALT</sequence>
<comment type="caution">
    <text evidence="3">The sequence shown here is derived from an EMBL/GenBank/DDBJ whole genome shotgun (WGS) entry which is preliminary data.</text>
</comment>
<dbReference type="PROSITE" id="PS50011">
    <property type="entry name" value="PROTEIN_KINASE_DOM"/>
    <property type="match status" value="1"/>
</dbReference>
<evidence type="ECO:0000313" key="3">
    <source>
        <dbReference type="EMBL" id="KAK7423946.1"/>
    </source>
</evidence>
<keyword evidence="4" id="KW-1185">Reference proteome</keyword>
<accession>A0ABR1HTP1</accession>
<protein>
    <recommendedName>
        <fullName evidence="2">Protein kinase domain-containing protein</fullName>
    </recommendedName>
</protein>
<feature type="domain" description="Protein kinase" evidence="2">
    <location>
        <begin position="109"/>
        <end position="483"/>
    </location>
</feature>
<name>A0ABR1HTP1_9HYPO</name>
<reference evidence="3 4" key="1">
    <citation type="journal article" date="2025" name="Microbiol. Resour. Announc.">
        <title>Draft genome sequences for Neonectria magnoliae and Neonectria punicea, canker pathogens of Liriodendron tulipifera and Acer saccharum in West Virginia.</title>
        <authorList>
            <person name="Petronek H.M."/>
            <person name="Kasson M.T."/>
            <person name="Metheny A.M."/>
            <person name="Stauder C.M."/>
            <person name="Lovett B."/>
            <person name="Lynch S.C."/>
            <person name="Garnas J.R."/>
            <person name="Kasson L.R."/>
            <person name="Stajich J.E."/>
        </authorList>
    </citation>
    <scope>NUCLEOTIDE SEQUENCE [LARGE SCALE GENOMIC DNA]</scope>
    <source>
        <strain evidence="3 4">NRRL 64653</strain>
    </source>
</reference>
<dbReference type="InterPro" id="IPR000719">
    <property type="entry name" value="Prot_kinase_dom"/>
</dbReference>
<gene>
    <name evidence="3" type="ORF">QQX98_000818</name>
</gene>
<feature type="compositionally biased region" description="Basic residues" evidence="1">
    <location>
        <begin position="726"/>
        <end position="743"/>
    </location>
</feature>
<feature type="compositionally biased region" description="Low complexity" evidence="1">
    <location>
        <begin position="632"/>
        <end position="641"/>
    </location>
</feature>
<evidence type="ECO:0000256" key="1">
    <source>
        <dbReference type="SAM" id="MobiDB-lite"/>
    </source>
</evidence>
<evidence type="ECO:0000259" key="2">
    <source>
        <dbReference type="PROSITE" id="PS50011"/>
    </source>
</evidence>
<dbReference type="Gene3D" id="1.10.510.10">
    <property type="entry name" value="Transferase(Phosphotransferase) domain 1"/>
    <property type="match status" value="1"/>
</dbReference>
<dbReference type="InterPro" id="IPR011009">
    <property type="entry name" value="Kinase-like_dom_sf"/>
</dbReference>
<organism evidence="3 4">
    <name type="scientific">Neonectria punicea</name>
    <dbReference type="NCBI Taxonomy" id="979145"/>
    <lineage>
        <taxon>Eukaryota</taxon>
        <taxon>Fungi</taxon>
        <taxon>Dikarya</taxon>
        <taxon>Ascomycota</taxon>
        <taxon>Pezizomycotina</taxon>
        <taxon>Sordariomycetes</taxon>
        <taxon>Hypocreomycetidae</taxon>
        <taxon>Hypocreales</taxon>
        <taxon>Nectriaceae</taxon>
        <taxon>Neonectria</taxon>
    </lineage>
</organism>
<dbReference type="Proteomes" id="UP001498476">
    <property type="component" value="Unassembled WGS sequence"/>
</dbReference>
<feature type="region of interest" description="Disordered" evidence="1">
    <location>
        <begin position="569"/>
        <end position="752"/>
    </location>
</feature>
<proteinExistence type="predicted"/>
<feature type="compositionally biased region" description="Basic and acidic residues" evidence="1">
    <location>
        <begin position="684"/>
        <end position="699"/>
    </location>
</feature>
<evidence type="ECO:0000313" key="4">
    <source>
        <dbReference type="Proteomes" id="UP001498476"/>
    </source>
</evidence>
<dbReference type="EMBL" id="JAZAVJ010000007">
    <property type="protein sequence ID" value="KAK7423946.1"/>
    <property type="molecule type" value="Genomic_DNA"/>
</dbReference>